<dbReference type="Pfam" id="PF08324">
    <property type="entry name" value="PUL"/>
    <property type="match status" value="1"/>
</dbReference>
<evidence type="ECO:0000259" key="6">
    <source>
        <dbReference type="PROSITE" id="PS51858"/>
    </source>
</evidence>
<dbReference type="Proteomes" id="UP001473302">
    <property type="component" value="Unassembled WGS sequence"/>
</dbReference>
<feature type="domain" description="PPPDE" evidence="6">
    <location>
        <begin position="3"/>
        <end position="143"/>
    </location>
</feature>
<evidence type="ECO:0000313" key="7">
    <source>
        <dbReference type="EMBL" id="GAA5817650.1"/>
    </source>
</evidence>
<evidence type="ECO:0000259" key="4">
    <source>
        <dbReference type="PROSITE" id="PS51352"/>
    </source>
</evidence>
<dbReference type="PROSITE" id="PS51352">
    <property type="entry name" value="THIOREDOXIN_2"/>
    <property type="match status" value="1"/>
</dbReference>
<dbReference type="Gene3D" id="3.90.1720.30">
    <property type="entry name" value="PPPDE domains"/>
    <property type="match status" value="1"/>
</dbReference>
<dbReference type="InterPro" id="IPR011989">
    <property type="entry name" value="ARM-like"/>
</dbReference>
<evidence type="ECO:0000256" key="1">
    <source>
        <dbReference type="ARBA" id="ARBA00008140"/>
    </source>
</evidence>
<dbReference type="InterPro" id="IPR008580">
    <property type="entry name" value="PPPDE_dom"/>
</dbReference>
<keyword evidence="2" id="KW-0645">Protease</keyword>
<proteinExistence type="inferred from homology"/>
<dbReference type="Pfam" id="PF00085">
    <property type="entry name" value="Thioredoxin"/>
    <property type="match status" value="1"/>
</dbReference>
<dbReference type="Gene3D" id="3.40.30.10">
    <property type="entry name" value="Glutaredoxin"/>
    <property type="match status" value="1"/>
</dbReference>
<evidence type="ECO:0000313" key="8">
    <source>
        <dbReference type="Proteomes" id="UP001473302"/>
    </source>
</evidence>
<dbReference type="SUPFAM" id="SSF48371">
    <property type="entry name" value="ARM repeat"/>
    <property type="match status" value="1"/>
</dbReference>
<name>A0ABP9ZEV8_9FUNG</name>
<dbReference type="SMART" id="SM01179">
    <property type="entry name" value="DUF862"/>
    <property type="match status" value="1"/>
</dbReference>
<dbReference type="InterPro" id="IPR013535">
    <property type="entry name" value="PUL_dom"/>
</dbReference>
<protein>
    <submittedName>
        <fullName evidence="7">Uncharacterized protein</fullName>
    </submittedName>
</protein>
<dbReference type="InterPro" id="IPR016024">
    <property type="entry name" value="ARM-type_fold"/>
</dbReference>
<accession>A0ABP9ZEV8</accession>
<comment type="caution">
    <text evidence="7">The sequence shown here is derived from an EMBL/GenBank/DDBJ whole genome shotgun (WGS) entry which is preliminary data.</text>
</comment>
<keyword evidence="3" id="KW-0378">Hydrolase</keyword>
<dbReference type="EMBL" id="BAABUK010000046">
    <property type="protein sequence ID" value="GAA5817650.1"/>
    <property type="molecule type" value="Genomic_DNA"/>
</dbReference>
<dbReference type="PROSITE" id="PS51396">
    <property type="entry name" value="PUL"/>
    <property type="match status" value="1"/>
</dbReference>
<feature type="domain" description="Thioredoxin" evidence="4">
    <location>
        <begin position="161"/>
        <end position="299"/>
    </location>
</feature>
<gene>
    <name evidence="7" type="ORF">MFLAVUS_011201</name>
</gene>
<dbReference type="InterPro" id="IPR036249">
    <property type="entry name" value="Thioredoxin-like_sf"/>
</dbReference>
<dbReference type="CDD" id="cd02947">
    <property type="entry name" value="TRX_family"/>
    <property type="match status" value="1"/>
</dbReference>
<evidence type="ECO:0000256" key="2">
    <source>
        <dbReference type="ARBA" id="ARBA00022670"/>
    </source>
</evidence>
<dbReference type="PANTHER" id="PTHR12378">
    <property type="entry name" value="DESUMOYLATING ISOPEPTIDASE"/>
    <property type="match status" value="1"/>
</dbReference>
<evidence type="ECO:0000259" key="5">
    <source>
        <dbReference type="PROSITE" id="PS51396"/>
    </source>
</evidence>
<dbReference type="Gene3D" id="1.25.10.10">
    <property type="entry name" value="Leucine-rich Repeat Variant"/>
    <property type="match status" value="1"/>
</dbReference>
<evidence type="ECO:0000256" key="3">
    <source>
        <dbReference type="ARBA" id="ARBA00022801"/>
    </source>
</evidence>
<dbReference type="PROSITE" id="PS51858">
    <property type="entry name" value="PPPDE"/>
    <property type="match status" value="1"/>
</dbReference>
<organism evidence="7 8">
    <name type="scientific">Mucor flavus</name>
    <dbReference type="NCBI Taxonomy" id="439312"/>
    <lineage>
        <taxon>Eukaryota</taxon>
        <taxon>Fungi</taxon>
        <taxon>Fungi incertae sedis</taxon>
        <taxon>Mucoromycota</taxon>
        <taxon>Mucoromycotina</taxon>
        <taxon>Mucoromycetes</taxon>
        <taxon>Mucorales</taxon>
        <taxon>Mucorineae</taxon>
        <taxon>Mucoraceae</taxon>
        <taxon>Mucor</taxon>
    </lineage>
</organism>
<dbReference type="Pfam" id="PF05903">
    <property type="entry name" value="Peptidase_C97"/>
    <property type="match status" value="1"/>
</dbReference>
<dbReference type="InterPro" id="IPR013766">
    <property type="entry name" value="Thioredoxin_domain"/>
</dbReference>
<keyword evidence="8" id="KW-1185">Reference proteome</keyword>
<dbReference type="InterPro" id="IPR042266">
    <property type="entry name" value="PPPDE_sf"/>
</dbReference>
<dbReference type="SUPFAM" id="SSF52833">
    <property type="entry name" value="Thioredoxin-like"/>
    <property type="match status" value="1"/>
</dbReference>
<feature type="domain" description="PUL" evidence="5">
    <location>
        <begin position="316"/>
        <end position="603"/>
    </location>
</feature>
<comment type="similarity">
    <text evidence="1">Belongs to the DeSI family.</text>
</comment>
<dbReference type="PANTHER" id="PTHR12378:SF7">
    <property type="entry name" value="DESUMOYLATING ISOPEPTIDASE 1"/>
    <property type="match status" value="1"/>
</dbReference>
<sequence length="610" mass="67603">MAESVKLYVYDLSQGMARSMSRSLTGKQIDGIWHTAVVVYDREFYYGQGIMASTPGTTQHGRPLEVIDIGETYLPLEVVIEYIDSLRSVYTPEKYHLLDFNCNTFSNDLCQFLCGKTIPSHITGLPAEFLNTPFGQSLLPMIEGMFGQSQLSSSNDTAAPVSVQNSAQAASLLQDVSSAAMSAAPTTVQPVQFVSDSTVMERFLTQYKAVAVMFTSTTCPPCKVIKPEFIKMIEDKHQGQAEIKILGVVMDTGSPSFNSQKYGIRGVPTFYFYLNGRKTGEFSGANYAELKSQVDMLLFDAFPPHPHRKILLRSIVDQPNVPIIFKTPGKLDMVYGKLNSFLEQESIVLDGNQKKVLDASKKFLENPAGTTIDVGGWKLLVDQLLSKLSTDQIFPLLDIYRSLLVHRQVSDFFVSDPSQISKIMEIVYTLPEPPKKATWLMILRIACNVFANSTLSTTHFTSNLETSHRSQLTQLLITSLLEEDSTVRQAAASLVYNCSTCIATERLKKEEGAFKGMAEQEDDDWLVELSSAVLDALTKETDEEIIHRLLAAIGKFIFLSPEDTSVANLLSALDIDAILDAKKKEKVIVSSKILGLARDISELVKLSLQE</sequence>
<reference evidence="7 8" key="1">
    <citation type="submission" date="2024-04" db="EMBL/GenBank/DDBJ databases">
        <title>genome sequences of Mucor flavus KT1a and Helicostylum pulchrum KT1b strains isolated from the surface of a dry-aged beef.</title>
        <authorList>
            <person name="Toyotome T."/>
            <person name="Hosono M."/>
            <person name="Torimaru M."/>
            <person name="Fukuda K."/>
            <person name="Mikami N."/>
        </authorList>
    </citation>
    <scope>NUCLEOTIDE SEQUENCE [LARGE SCALE GENOMIC DNA]</scope>
    <source>
        <strain evidence="7 8">KT1a</strain>
    </source>
</reference>